<proteinExistence type="inferred from homology"/>
<evidence type="ECO:0008006" key="6">
    <source>
        <dbReference type="Google" id="ProtNLM"/>
    </source>
</evidence>
<comment type="caution">
    <text evidence="4">The sequence shown here is derived from an EMBL/GenBank/DDBJ whole genome shotgun (WGS) entry which is preliminary data.</text>
</comment>
<dbReference type="OrthoDB" id="9766758at2"/>
<dbReference type="GO" id="GO:0055052">
    <property type="term" value="C:ATP-binding cassette (ABC) transporter complex, substrate-binding subunit-containing"/>
    <property type="evidence" value="ECO:0007669"/>
    <property type="project" value="TreeGrafter"/>
</dbReference>
<gene>
    <name evidence="4" type="ORF">XM47_15825</name>
</gene>
<evidence type="ECO:0000256" key="3">
    <source>
        <dbReference type="ARBA" id="ARBA00022729"/>
    </source>
</evidence>
<organism evidence="4 5">
    <name type="scientific">Catenovulum maritimum</name>
    <dbReference type="NCBI Taxonomy" id="1513271"/>
    <lineage>
        <taxon>Bacteria</taxon>
        <taxon>Pseudomonadati</taxon>
        <taxon>Pseudomonadota</taxon>
        <taxon>Gammaproteobacteria</taxon>
        <taxon>Alteromonadales</taxon>
        <taxon>Alteromonadaceae</taxon>
        <taxon>Catenovulum</taxon>
    </lineage>
</organism>
<dbReference type="InterPro" id="IPR006059">
    <property type="entry name" value="SBP"/>
</dbReference>
<reference evidence="4 5" key="1">
    <citation type="submission" date="2015-04" db="EMBL/GenBank/DDBJ databases">
        <title>Draft Genome Sequence of the Novel Agar-Digesting Marine Bacterium Q1.</title>
        <authorList>
            <person name="Li Y."/>
            <person name="Li D."/>
            <person name="Chen G."/>
            <person name="Du Z."/>
        </authorList>
    </citation>
    <scope>NUCLEOTIDE SEQUENCE [LARGE SCALE GENOMIC DNA]</scope>
    <source>
        <strain evidence="4 5">Q1</strain>
    </source>
</reference>
<keyword evidence="2" id="KW-0813">Transport</keyword>
<accession>A0A0J8JI58</accession>
<dbReference type="GO" id="GO:1901982">
    <property type="term" value="F:maltose binding"/>
    <property type="evidence" value="ECO:0007669"/>
    <property type="project" value="TreeGrafter"/>
</dbReference>
<protein>
    <recommendedName>
        <fullName evidence="6">Sugar ABC transporter substrate-binding protein</fullName>
    </recommendedName>
</protein>
<dbReference type="SUPFAM" id="SSF53850">
    <property type="entry name" value="Periplasmic binding protein-like II"/>
    <property type="match status" value="1"/>
</dbReference>
<dbReference type="EMBL" id="LAZL01000030">
    <property type="protein sequence ID" value="KMT64141.1"/>
    <property type="molecule type" value="Genomic_DNA"/>
</dbReference>
<dbReference type="Proteomes" id="UP000037600">
    <property type="component" value="Unassembled WGS sequence"/>
</dbReference>
<comment type="similarity">
    <text evidence="1">Belongs to the bacterial solute-binding protein 1 family.</text>
</comment>
<dbReference type="GO" id="GO:0015768">
    <property type="term" value="P:maltose transport"/>
    <property type="evidence" value="ECO:0007669"/>
    <property type="project" value="TreeGrafter"/>
</dbReference>
<dbReference type="RefSeq" id="WP_048694672.1">
    <property type="nucleotide sequence ID" value="NZ_KQ130502.1"/>
</dbReference>
<name>A0A0J8JI58_9ALTE</name>
<evidence type="ECO:0000256" key="2">
    <source>
        <dbReference type="ARBA" id="ARBA00022448"/>
    </source>
</evidence>
<dbReference type="PANTHER" id="PTHR30061:SF50">
    <property type="entry name" value="MALTOSE_MALTODEXTRIN-BINDING PERIPLASMIC PROTEIN"/>
    <property type="match status" value="1"/>
</dbReference>
<evidence type="ECO:0000313" key="5">
    <source>
        <dbReference type="Proteomes" id="UP000037600"/>
    </source>
</evidence>
<keyword evidence="5" id="KW-1185">Reference proteome</keyword>
<sequence>MKFKSWLLYIVLCVTSFNLWAKTELRLWHSQGYTKSFWQAIADDFSQQHPDIKIQISIIPWKSLNPSLSQAVFSNKAPEMVLFQSDNLGIKNIFKLSSVPSSLLSDSLLPELDFFVYQNGVPYGIPLTHGNHLVLYYNKRIVEKPAASWQELTEQSKMLDKQYKFLAFDYYSAYGFVSFLNAFDPKFAISNNLSLDTPEMIKTLEFFKKNTDNRVFDINCGYICAREAFLTGEYAYAINGDWEYSRIYQELGDDLGVALLPSISGKPIVSMKSALLLVFPNQSLTSNKRDALIKFSEYVQSKAVAKRVYHETQSMPTHSEAMQDLVENGGNNFKWFIQQLKMSKPMPSSSEMASVWDSIEKGLELYITGELSAENAAKYMNKKAQYEKRKITAKAKNDN</sequence>
<dbReference type="GO" id="GO:0042956">
    <property type="term" value="P:maltodextrin transmembrane transport"/>
    <property type="evidence" value="ECO:0007669"/>
    <property type="project" value="TreeGrafter"/>
</dbReference>
<dbReference type="Gene3D" id="3.40.190.10">
    <property type="entry name" value="Periplasmic binding protein-like II"/>
    <property type="match status" value="2"/>
</dbReference>
<dbReference type="STRING" id="1513271.XM47_15825"/>
<evidence type="ECO:0000313" key="4">
    <source>
        <dbReference type="EMBL" id="KMT64141.1"/>
    </source>
</evidence>
<evidence type="ECO:0000256" key="1">
    <source>
        <dbReference type="ARBA" id="ARBA00008520"/>
    </source>
</evidence>
<dbReference type="AlphaFoldDB" id="A0A0J8JI58"/>
<keyword evidence="3" id="KW-0732">Signal</keyword>
<dbReference type="PANTHER" id="PTHR30061">
    <property type="entry name" value="MALTOSE-BINDING PERIPLASMIC PROTEIN"/>
    <property type="match status" value="1"/>
</dbReference>
<dbReference type="Pfam" id="PF13416">
    <property type="entry name" value="SBP_bac_8"/>
    <property type="match status" value="1"/>
</dbReference>